<dbReference type="EC" id="3.4.-.-" evidence="8"/>
<name>A0A091AT69_9GAMM</name>
<dbReference type="PATRIC" id="fig|1121015.4.peg.2326"/>
<dbReference type="EMBL" id="AVCI01000011">
    <property type="protein sequence ID" value="KFN42357.1"/>
    <property type="molecule type" value="Genomic_DNA"/>
</dbReference>
<keyword evidence="2 8" id="KW-0645">Protease</keyword>
<dbReference type="STRING" id="1121015.GCA_000420545_02863"/>
<evidence type="ECO:0000256" key="5">
    <source>
        <dbReference type="ARBA" id="ARBA00023124"/>
    </source>
</evidence>
<dbReference type="AlphaFoldDB" id="A0A091AT69"/>
<keyword evidence="10" id="KW-1185">Reference proteome</keyword>
<dbReference type="GO" id="GO:0003697">
    <property type="term" value="F:single-stranded DNA binding"/>
    <property type="evidence" value="ECO:0007669"/>
    <property type="project" value="InterPro"/>
</dbReference>
<dbReference type="eggNOG" id="COG2135">
    <property type="taxonomic scope" value="Bacteria"/>
</dbReference>
<keyword evidence="6" id="KW-0238">DNA-binding</keyword>
<evidence type="ECO:0000313" key="10">
    <source>
        <dbReference type="Proteomes" id="UP000029385"/>
    </source>
</evidence>
<dbReference type="GO" id="GO:0008233">
    <property type="term" value="F:peptidase activity"/>
    <property type="evidence" value="ECO:0007669"/>
    <property type="project" value="UniProtKB-KW"/>
</dbReference>
<evidence type="ECO:0000313" key="9">
    <source>
        <dbReference type="EMBL" id="KFN42357.1"/>
    </source>
</evidence>
<reference evidence="9 10" key="1">
    <citation type="submission" date="2013-09" db="EMBL/GenBank/DDBJ databases">
        <title>Genome sequencing of Arenimonas oryziterrae.</title>
        <authorList>
            <person name="Chen F."/>
            <person name="Wang G."/>
        </authorList>
    </citation>
    <scope>NUCLEOTIDE SEQUENCE [LARGE SCALE GENOMIC DNA]</scope>
    <source>
        <strain evidence="9 10">YC6267</strain>
    </source>
</reference>
<dbReference type="PANTHER" id="PTHR13604">
    <property type="entry name" value="DC12-RELATED"/>
    <property type="match status" value="1"/>
</dbReference>
<proteinExistence type="inferred from homology"/>
<dbReference type="Gene3D" id="3.90.1680.10">
    <property type="entry name" value="SOS response associated peptidase-like"/>
    <property type="match status" value="1"/>
</dbReference>
<sequence>MDATWADVVEFSKMPIAWEEEIIPSYNICPTQLANVIVADDGHSAIARRMRWGLIPSWSKDNKRAASAINARVETVASKPTFRAAWKARRCLVPASGYYEWRLENGIKQPYWIHDAVESVLMFGGLWENWRDADGETVHSFSIITQDAVDDMHELHDRTPLMLPREVLLDWIHGSAEQAGQIAASVPLPDLAWHPVDRAVSSPRSQGHQLTEAVGSE</sequence>
<dbReference type="GO" id="GO:0006508">
    <property type="term" value="P:proteolysis"/>
    <property type="evidence" value="ECO:0007669"/>
    <property type="project" value="UniProtKB-KW"/>
</dbReference>
<dbReference type="GO" id="GO:0106300">
    <property type="term" value="P:protein-DNA covalent cross-linking repair"/>
    <property type="evidence" value="ECO:0007669"/>
    <property type="project" value="InterPro"/>
</dbReference>
<comment type="similarity">
    <text evidence="1 8">Belongs to the SOS response-associated peptidase family.</text>
</comment>
<keyword evidence="7" id="KW-0456">Lyase</keyword>
<keyword evidence="4 8" id="KW-0378">Hydrolase</keyword>
<dbReference type="InterPro" id="IPR003738">
    <property type="entry name" value="SRAP"/>
</dbReference>
<evidence type="ECO:0000256" key="3">
    <source>
        <dbReference type="ARBA" id="ARBA00022763"/>
    </source>
</evidence>
<evidence type="ECO:0000256" key="2">
    <source>
        <dbReference type="ARBA" id="ARBA00022670"/>
    </source>
</evidence>
<dbReference type="SUPFAM" id="SSF143081">
    <property type="entry name" value="BB1717-like"/>
    <property type="match status" value="1"/>
</dbReference>
<dbReference type="InterPro" id="IPR036590">
    <property type="entry name" value="SRAP-like"/>
</dbReference>
<accession>A0A091AT69</accession>
<keyword evidence="3" id="KW-0227">DNA damage</keyword>
<organism evidence="9 10">
    <name type="scientific">Arenimonas oryziterrae DSM 21050 = YC6267</name>
    <dbReference type="NCBI Taxonomy" id="1121015"/>
    <lineage>
        <taxon>Bacteria</taxon>
        <taxon>Pseudomonadati</taxon>
        <taxon>Pseudomonadota</taxon>
        <taxon>Gammaproteobacteria</taxon>
        <taxon>Lysobacterales</taxon>
        <taxon>Lysobacteraceae</taxon>
        <taxon>Arenimonas</taxon>
    </lineage>
</organism>
<protein>
    <recommendedName>
        <fullName evidence="8">Abasic site processing protein</fullName>
        <ecNumber evidence="8">3.4.-.-</ecNumber>
    </recommendedName>
</protein>
<dbReference type="GO" id="GO:0016829">
    <property type="term" value="F:lyase activity"/>
    <property type="evidence" value="ECO:0007669"/>
    <property type="project" value="UniProtKB-KW"/>
</dbReference>
<dbReference type="Pfam" id="PF02586">
    <property type="entry name" value="SRAP"/>
    <property type="match status" value="1"/>
</dbReference>
<evidence type="ECO:0000256" key="6">
    <source>
        <dbReference type="ARBA" id="ARBA00023125"/>
    </source>
</evidence>
<dbReference type="Proteomes" id="UP000029385">
    <property type="component" value="Unassembled WGS sequence"/>
</dbReference>
<evidence type="ECO:0000256" key="8">
    <source>
        <dbReference type="RuleBase" id="RU364100"/>
    </source>
</evidence>
<evidence type="ECO:0000256" key="1">
    <source>
        <dbReference type="ARBA" id="ARBA00008136"/>
    </source>
</evidence>
<evidence type="ECO:0000256" key="4">
    <source>
        <dbReference type="ARBA" id="ARBA00022801"/>
    </source>
</evidence>
<comment type="caution">
    <text evidence="9">The sequence shown here is derived from an EMBL/GenBank/DDBJ whole genome shotgun (WGS) entry which is preliminary data.</text>
</comment>
<keyword evidence="5" id="KW-0190">Covalent protein-DNA linkage</keyword>
<evidence type="ECO:0000256" key="7">
    <source>
        <dbReference type="ARBA" id="ARBA00023239"/>
    </source>
</evidence>
<dbReference type="PANTHER" id="PTHR13604:SF0">
    <property type="entry name" value="ABASIC SITE PROCESSING PROTEIN HMCES"/>
    <property type="match status" value="1"/>
</dbReference>
<gene>
    <name evidence="9" type="ORF">N789_14305</name>
</gene>